<evidence type="ECO:0000256" key="6">
    <source>
        <dbReference type="SAM" id="MobiDB-lite"/>
    </source>
</evidence>
<comment type="subcellular location">
    <subcellularLocation>
        <location evidence="1">Nucleus</location>
    </subcellularLocation>
</comment>
<feature type="domain" description="PSP proline-rich" evidence="7">
    <location>
        <begin position="279"/>
        <end position="331"/>
    </location>
</feature>
<feature type="region of interest" description="Disordered" evidence="6">
    <location>
        <begin position="24"/>
        <end position="65"/>
    </location>
</feature>
<keyword evidence="8" id="KW-1185">Reference proteome</keyword>
<proteinExistence type="predicted"/>
<dbReference type="Pfam" id="PF04046">
    <property type="entry name" value="PSP"/>
    <property type="match status" value="1"/>
</dbReference>
<name>A0A6J0BST3_NEOLC</name>
<feature type="region of interest" description="Disordered" evidence="6">
    <location>
        <begin position="453"/>
        <end position="499"/>
    </location>
</feature>
<evidence type="ECO:0000256" key="5">
    <source>
        <dbReference type="ARBA" id="ARBA00023242"/>
    </source>
</evidence>
<dbReference type="PANTHER" id="PTHR13316">
    <property type="entry name" value="ZINC FINGER, CCHC DOMAIN CONTAINING 8"/>
    <property type="match status" value="1"/>
</dbReference>
<dbReference type="AlphaFoldDB" id="A0A6J0BST3"/>
<feature type="region of interest" description="Disordered" evidence="6">
    <location>
        <begin position="520"/>
        <end position="577"/>
    </location>
</feature>
<dbReference type="KEGG" id="nlo:107222220"/>
<keyword evidence="4" id="KW-0862">Zinc</keyword>
<dbReference type="FunCoup" id="A0A6J0BST3">
    <property type="interactions" value="91"/>
</dbReference>
<evidence type="ECO:0000256" key="1">
    <source>
        <dbReference type="ARBA" id="ARBA00004123"/>
    </source>
</evidence>
<evidence type="ECO:0000256" key="4">
    <source>
        <dbReference type="ARBA" id="ARBA00022833"/>
    </source>
</evidence>
<keyword evidence="2" id="KW-0479">Metal-binding</keyword>
<evidence type="ECO:0000256" key="3">
    <source>
        <dbReference type="ARBA" id="ARBA00022771"/>
    </source>
</evidence>
<evidence type="ECO:0000256" key="2">
    <source>
        <dbReference type="ARBA" id="ARBA00022723"/>
    </source>
</evidence>
<feature type="compositionally biased region" description="Polar residues" evidence="6">
    <location>
        <begin position="50"/>
        <end position="61"/>
    </location>
</feature>
<protein>
    <submittedName>
        <fullName evidence="9">Zinc finger CCHC domain-containing protein 8 homolog isoform X1</fullName>
    </submittedName>
</protein>
<dbReference type="InParanoid" id="A0A6J0BST3"/>
<dbReference type="PANTHER" id="PTHR13316:SF0">
    <property type="entry name" value="ZINC FINGER CCHC DOMAIN-CONTAINING PROTEIN 8"/>
    <property type="match status" value="1"/>
</dbReference>
<dbReference type="OrthoDB" id="8026949at2759"/>
<dbReference type="GO" id="GO:0008270">
    <property type="term" value="F:zinc ion binding"/>
    <property type="evidence" value="ECO:0007669"/>
    <property type="project" value="UniProtKB-KW"/>
</dbReference>
<dbReference type="GeneID" id="107222220"/>
<evidence type="ECO:0000313" key="8">
    <source>
        <dbReference type="Proteomes" id="UP000829291"/>
    </source>
</evidence>
<reference evidence="9" key="1">
    <citation type="submission" date="2025-08" db="UniProtKB">
        <authorList>
            <consortium name="RefSeq"/>
        </authorList>
    </citation>
    <scope>IDENTIFICATION</scope>
    <source>
        <tissue evidence="9">Thorax and Abdomen</tissue>
    </source>
</reference>
<evidence type="ECO:0000313" key="9">
    <source>
        <dbReference type="RefSeq" id="XP_015516978.1"/>
    </source>
</evidence>
<dbReference type="RefSeq" id="XP_015516978.1">
    <property type="nucleotide sequence ID" value="XM_015661492.2"/>
</dbReference>
<dbReference type="GO" id="GO:0071013">
    <property type="term" value="C:catalytic step 2 spliceosome"/>
    <property type="evidence" value="ECO:0007669"/>
    <property type="project" value="TreeGrafter"/>
</dbReference>
<keyword evidence="5" id="KW-0539">Nucleus</keyword>
<dbReference type="InterPro" id="IPR052115">
    <property type="entry name" value="NEXT_complex_subunit_ZCCHC8"/>
</dbReference>
<sequence length="642" mass="71519">MASTDKIIKSRKRKLLLDTDIYELDPEDRSPVASPPTIIIPPSDEDLDESNVSQESETFDNLSGPVNFDKTVGPGVAPEGFILIDEDVGVDETDNSQSQMYDASSETLRPIFKVMFRDIDIARKHGQAIEAFLLNLLSATTKSKGKYDPSGSVLEIWDQQGVSEEQEATCSTVPDNNQAAAEDQLFVIDTQPKLKDDLDIPTYGKKFERVLEKHAEKIVANLPEDHAPKLSCFNCLGNHNLRDCIKPRNHANINRNRKEFTANMKPRNGRYHLEEEQKFGHFVPGHLSKNLRKALGLRDNELPRHIYSMRLLGYPPGWMEEARVQHSGLTLFNSEGNADLDPTDEEGEIIVAGEKDEFDIKKIYDFPGFNVVPPHGTRDEYKYFGTPRMQEMHSKEVMLSRLSGRKVQDGYQRKKMKVNRSGTVKNTSISPIEMEIADIEDDVVATLAVNELCTPPLPTDTPPKPDEPPEAPQNFDSQSQNLPSPNSTQQNMVSSSRAVSPSLSDLEIAKKHLLAELDEPALPSDSGKSVNVGNLSTISNHSDSTGMPPPCNAEHTPQSTRIQNRENNSHSSNTGVVKSIDLGTPVLQSTSPYNRLPSSEKFSKDICDVLNFENLPDSTGQYEKMSEIIQKVRGTVSKLQQE</sequence>
<keyword evidence="3" id="KW-0863">Zinc-finger</keyword>
<gene>
    <name evidence="9" type="primary">LOC107222220</name>
</gene>
<accession>A0A6J0BST3</accession>
<feature type="compositionally biased region" description="Polar residues" evidence="6">
    <location>
        <begin position="526"/>
        <end position="545"/>
    </location>
</feature>
<evidence type="ECO:0000259" key="7">
    <source>
        <dbReference type="SMART" id="SM00581"/>
    </source>
</evidence>
<dbReference type="GO" id="GO:0003723">
    <property type="term" value="F:RNA binding"/>
    <property type="evidence" value="ECO:0007669"/>
    <property type="project" value="TreeGrafter"/>
</dbReference>
<dbReference type="InterPro" id="IPR006568">
    <property type="entry name" value="PSP_pro-rich"/>
</dbReference>
<feature type="compositionally biased region" description="Polar residues" evidence="6">
    <location>
        <begin position="474"/>
        <end position="493"/>
    </location>
</feature>
<organism evidence="9">
    <name type="scientific">Neodiprion lecontei</name>
    <name type="common">Redheaded pine sawfly</name>
    <dbReference type="NCBI Taxonomy" id="441921"/>
    <lineage>
        <taxon>Eukaryota</taxon>
        <taxon>Metazoa</taxon>
        <taxon>Ecdysozoa</taxon>
        <taxon>Arthropoda</taxon>
        <taxon>Hexapoda</taxon>
        <taxon>Insecta</taxon>
        <taxon>Pterygota</taxon>
        <taxon>Neoptera</taxon>
        <taxon>Endopterygota</taxon>
        <taxon>Hymenoptera</taxon>
        <taxon>Tenthredinoidea</taxon>
        <taxon>Diprionidae</taxon>
        <taxon>Diprioninae</taxon>
        <taxon>Neodiprion</taxon>
    </lineage>
</organism>
<dbReference type="SMART" id="SM00581">
    <property type="entry name" value="PSP"/>
    <property type="match status" value="1"/>
</dbReference>
<dbReference type="Proteomes" id="UP000829291">
    <property type="component" value="Chromosome 3"/>
</dbReference>